<keyword evidence="1" id="KW-0812">Transmembrane</keyword>
<evidence type="ECO:0000313" key="2">
    <source>
        <dbReference type="EMBL" id="CAE0315636.1"/>
    </source>
</evidence>
<feature type="transmembrane region" description="Helical" evidence="1">
    <location>
        <begin position="129"/>
        <end position="148"/>
    </location>
</feature>
<accession>A0A7S3I786</accession>
<name>A0A7S3I786_9SPIT</name>
<organism evidence="2">
    <name type="scientific">Favella ehrenbergii</name>
    <dbReference type="NCBI Taxonomy" id="182087"/>
    <lineage>
        <taxon>Eukaryota</taxon>
        <taxon>Sar</taxon>
        <taxon>Alveolata</taxon>
        <taxon>Ciliophora</taxon>
        <taxon>Intramacronucleata</taxon>
        <taxon>Spirotrichea</taxon>
        <taxon>Choreotrichia</taxon>
        <taxon>Tintinnida</taxon>
        <taxon>Xystonellidae</taxon>
        <taxon>Favella</taxon>
    </lineage>
</organism>
<proteinExistence type="predicted"/>
<feature type="transmembrane region" description="Helical" evidence="1">
    <location>
        <begin position="6"/>
        <end position="24"/>
    </location>
</feature>
<feature type="transmembrane region" description="Helical" evidence="1">
    <location>
        <begin position="196"/>
        <end position="216"/>
    </location>
</feature>
<evidence type="ECO:0000256" key="1">
    <source>
        <dbReference type="SAM" id="Phobius"/>
    </source>
</evidence>
<feature type="transmembrane region" description="Helical" evidence="1">
    <location>
        <begin position="94"/>
        <end position="114"/>
    </location>
</feature>
<dbReference type="AlphaFoldDB" id="A0A7S3I786"/>
<feature type="transmembrane region" description="Helical" evidence="1">
    <location>
        <begin position="244"/>
        <end position="265"/>
    </location>
</feature>
<keyword evidence="1" id="KW-0472">Membrane</keyword>
<feature type="transmembrane region" description="Helical" evidence="1">
    <location>
        <begin position="31"/>
        <end position="53"/>
    </location>
</feature>
<sequence length="336" mass="39031">MNVFVIVKALVITYFCGQGIMWFFNRKYNSFPVIFTLLISIGIVLSEVAYRFTDRNLRYRFFQNAFSQWQVWICMTVMLGFARKNDAAHHKFPMRAIFIPIHVLYATVLVLGIANEDLGTCTEYTYPRIFAYQYCLFFVTYALCLFLYKKDFFLEWHESIKNVDLKDELQHSMLDDEDAKRRLRVRMLLNRQGSRFVKFHTFLLVLTVLALTVIVWQMNKYDGEAVTCAASGNHWRFRSCGIRFIVNFLHVFTTMQCGAMARVVFVKSVKQVEQLQSYSRITTMAINENDEAANSGFNRVRSTGSRNSLDTEEGLLSLNSATQNEAADDSFQATNR</sequence>
<dbReference type="EMBL" id="HBIE01034907">
    <property type="protein sequence ID" value="CAE0315636.1"/>
    <property type="molecule type" value="Transcribed_RNA"/>
</dbReference>
<reference evidence="2" key="1">
    <citation type="submission" date="2021-01" db="EMBL/GenBank/DDBJ databases">
        <authorList>
            <person name="Corre E."/>
            <person name="Pelletier E."/>
            <person name="Niang G."/>
            <person name="Scheremetjew M."/>
            <person name="Finn R."/>
            <person name="Kale V."/>
            <person name="Holt S."/>
            <person name="Cochrane G."/>
            <person name="Meng A."/>
            <person name="Brown T."/>
            <person name="Cohen L."/>
        </authorList>
    </citation>
    <scope>NUCLEOTIDE SEQUENCE</scope>
    <source>
        <strain evidence="2">Fehren 1</strain>
    </source>
</reference>
<keyword evidence="1" id="KW-1133">Transmembrane helix</keyword>
<gene>
    <name evidence="2" type="ORF">FEHR0123_LOCUS10565</name>
</gene>
<protein>
    <submittedName>
        <fullName evidence="2">Uncharacterized protein</fullName>
    </submittedName>
</protein>